<sequence>MDLCRNGAAAPGRHSSAQGPRPDFHGALADWPLQDCELGRAKSKCVIAISPIRYTAVGFSDRRSGGRSGRT</sequence>
<organism evidence="2 3">
    <name type="scientific">Oryza meyeriana var. granulata</name>
    <dbReference type="NCBI Taxonomy" id="110450"/>
    <lineage>
        <taxon>Eukaryota</taxon>
        <taxon>Viridiplantae</taxon>
        <taxon>Streptophyta</taxon>
        <taxon>Embryophyta</taxon>
        <taxon>Tracheophyta</taxon>
        <taxon>Spermatophyta</taxon>
        <taxon>Magnoliopsida</taxon>
        <taxon>Liliopsida</taxon>
        <taxon>Poales</taxon>
        <taxon>Poaceae</taxon>
        <taxon>BOP clade</taxon>
        <taxon>Oryzoideae</taxon>
        <taxon>Oryzeae</taxon>
        <taxon>Oryzinae</taxon>
        <taxon>Oryza</taxon>
        <taxon>Oryza meyeriana</taxon>
    </lineage>
</organism>
<protein>
    <submittedName>
        <fullName evidence="2">Uncharacterized protein</fullName>
    </submittedName>
</protein>
<reference evidence="2 3" key="1">
    <citation type="submission" date="2019-11" db="EMBL/GenBank/DDBJ databases">
        <title>Whole genome sequence of Oryza granulata.</title>
        <authorList>
            <person name="Li W."/>
        </authorList>
    </citation>
    <scope>NUCLEOTIDE SEQUENCE [LARGE SCALE GENOMIC DNA]</scope>
    <source>
        <strain evidence="3">cv. Menghai</strain>
        <tissue evidence="2">Leaf</tissue>
    </source>
</reference>
<feature type="non-terminal residue" evidence="2">
    <location>
        <position position="71"/>
    </location>
</feature>
<keyword evidence="3" id="KW-1185">Reference proteome</keyword>
<feature type="region of interest" description="Disordered" evidence="1">
    <location>
        <begin position="1"/>
        <end position="24"/>
    </location>
</feature>
<evidence type="ECO:0000256" key="1">
    <source>
        <dbReference type="SAM" id="MobiDB-lite"/>
    </source>
</evidence>
<accession>A0A6G1F3C4</accession>
<gene>
    <name evidence="2" type="ORF">E2562_004512</name>
</gene>
<dbReference type="EMBL" id="SPHZ02000001">
    <property type="protein sequence ID" value="KAF0931374.1"/>
    <property type="molecule type" value="Genomic_DNA"/>
</dbReference>
<dbReference type="Proteomes" id="UP000479710">
    <property type="component" value="Unassembled WGS sequence"/>
</dbReference>
<comment type="caution">
    <text evidence="2">The sequence shown here is derived from an EMBL/GenBank/DDBJ whole genome shotgun (WGS) entry which is preliminary data.</text>
</comment>
<name>A0A6G1F3C4_9ORYZ</name>
<proteinExistence type="predicted"/>
<dbReference type="AlphaFoldDB" id="A0A6G1F3C4"/>
<evidence type="ECO:0000313" key="2">
    <source>
        <dbReference type="EMBL" id="KAF0931374.1"/>
    </source>
</evidence>
<evidence type="ECO:0000313" key="3">
    <source>
        <dbReference type="Proteomes" id="UP000479710"/>
    </source>
</evidence>